<proteinExistence type="inferred from homology"/>
<comment type="cofactor">
    <cofactor evidence="8">
        <name>Zn(2+)</name>
        <dbReference type="ChEBI" id="CHEBI:29105"/>
    </cofactor>
    <text evidence="8">Binds 2 Zn(2+) ions.</text>
</comment>
<feature type="binding site" evidence="8">
    <location>
        <position position="514"/>
    </location>
    <ligand>
        <name>Mg(2+)</name>
        <dbReference type="ChEBI" id="CHEBI:18420"/>
    </ligand>
</feature>
<dbReference type="Gene3D" id="3.40.720.10">
    <property type="entry name" value="Alkaline Phosphatase, subunit A"/>
    <property type="match status" value="1"/>
</dbReference>
<evidence type="ECO:0000256" key="5">
    <source>
        <dbReference type="ARBA" id="ARBA00022833"/>
    </source>
</evidence>
<evidence type="ECO:0000256" key="4">
    <source>
        <dbReference type="ARBA" id="ARBA00022801"/>
    </source>
</evidence>
<protein>
    <submittedName>
        <fullName evidence="11">Alkaline phosphatase</fullName>
        <ecNumber evidence="11">3.1.3.1</ecNumber>
    </submittedName>
</protein>
<dbReference type="InterPro" id="IPR017850">
    <property type="entry name" value="Alkaline_phosphatase_core_sf"/>
</dbReference>
<dbReference type="AlphaFoldDB" id="A0A0J1BKA2"/>
<name>A0A0J1BKA2_RHOIS</name>
<feature type="compositionally biased region" description="Polar residues" evidence="9">
    <location>
        <begin position="230"/>
        <end position="240"/>
    </location>
</feature>
<dbReference type="PANTHER" id="PTHR11596:SF5">
    <property type="entry name" value="ALKALINE PHOSPHATASE"/>
    <property type="match status" value="1"/>
</dbReference>
<dbReference type="STRING" id="595434.RISK_000756"/>
<feature type="chain" id="PRO_5005248099" evidence="10">
    <location>
        <begin position="22"/>
        <end position="589"/>
    </location>
</feature>
<dbReference type="Proteomes" id="UP000036367">
    <property type="component" value="Unassembled WGS sequence"/>
</dbReference>
<keyword evidence="3 8" id="KW-0479">Metal-binding</keyword>
<evidence type="ECO:0000256" key="10">
    <source>
        <dbReference type="SAM" id="SignalP"/>
    </source>
</evidence>
<keyword evidence="12" id="KW-1185">Reference proteome</keyword>
<dbReference type="EMBL" id="LECT01000007">
    <property type="protein sequence ID" value="KLU06955.1"/>
    <property type="molecule type" value="Genomic_DNA"/>
</dbReference>
<feature type="binding site" evidence="8">
    <location>
        <position position="565"/>
    </location>
    <ligand>
        <name>Zn(2+)</name>
        <dbReference type="ChEBI" id="CHEBI:29105"/>
        <label>2</label>
    </ligand>
</feature>
<feature type="region of interest" description="Disordered" evidence="9">
    <location>
        <begin position="230"/>
        <end position="249"/>
    </location>
</feature>
<feature type="binding site" evidence="8">
    <location>
        <position position="523"/>
    </location>
    <ligand>
        <name>Zn(2+)</name>
        <dbReference type="ChEBI" id="CHEBI:29105"/>
        <label>2</label>
    </ligand>
</feature>
<keyword evidence="4 11" id="KW-0378">Hydrolase</keyword>
<gene>
    <name evidence="11" type="ORF">RISK_000756</name>
</gene>
<evidence type="ECO:0000256" key="6">
    <source>
        <dbReference type="ARBA" id="ARBA00022842"/>
    </source>
</evidence>
<keyword evidence="6 8" id="KW-0460">Magnesium</keyword>
<comment type="cofactor">
    <cofactor evidence="8">
        <name>Mg(2+)</name>
        <dbReference type="ChEBI" id="CHEBI:18420"/>
    </cofactor>
    <text evidence="8">Binds 1 Mg(2+) ion.</text>
</comment>
<keyword evidence="10" id="KW-0732">Signal</keyword>
<dbReference type="GO" id="GO:0004035">
    <property type="term" value="F:alkaline phosphatase activity"/>
    <property type="evidence" value="ECO:0007669"/>
    <property type="project" value="UniProtKB-EC"/>
</dbReference>
<keyword evidence="5 8" id="KW-0862">Zinc</keyword>
<dbReference type="GO" id="GO:0046872">
    <property type="term" value="F:metal ion binding"/>
    <property type="evidence" value="ECO:0007669"/>
    <property type="project" value="UniProtKB-KW"/>
</dbReference>
<feature type="binding site" evidence="8">
    <location>
        <position position="564"/>
    </location>
    <ligand>
        <name>Zn(2+)</name>
        <dbReference type="ChEBI" id="CHEBI:29105"/>
        <label>2</label>
    </ligand>
</feature>
<comment type="caution">
    <text evidence="11">The sequence shown here is derived from an EMBL/GenBank/DDBJ whole genome shotgun (WGS) entry which is preliminary data.</text>
</comment>
<dbReference type="SUPFAM" id="SSF53649">
    <property type="entry name" value="Alkaline phosphatase-like"/>
    <property type="match status" value="1"/>
</dbReference>
<comment type="similarity">
    <text evidence="1">Belongs to the alkaline phosphatase family.</text>
</comment>
<accession>A0A0J1BKA2</accession>
<evidence type="ECO:0000256" key="8">
    <source>
        <dbReference type="PIRSR" id="PIRSR601952-2"/>
    </source>
</evidence>
<dbReference type="SMART" id="SM00098">
    <property type="entry name" value="alkPPc"/>
    <property type="match status" value="1"/>
</dbReference>
<evidence type="ECO:0000256" key="3">
    <source>
        <dbReference type="ARBA" id="ARBA00022723"/>
    </source>
</evidence>
<feature type="binding site" evidence="8">
    <location>
        <position position="325"/>
    </location>
    <ligand>
        <name>Mg(2+)</name>
        <dbReference type="ChEBI" id="CHEBI:18420"/>
    </ligand>
</feature>
<evidence type="ECO:0000313" key="11">
    <source>
        <dbReference type="EMBL" id="KLU06955.1"/>
    </source>
</evidence>
<feature type="active site" description="Phosphoserine intermediate" evidence="7">
    <location>
        <position position="274"/>
    </location>
</feature>
<feature type="signal peptide" evidence="10">
    <location>
        <begin position="1"/>
        <end position="21"/>
    </location>
</feature>
<evidence type="ECO:0000256" key="2">
    <source>
        <dbReference type="ARBA" id="ARBA00022553"/>
    </source>
</evidence>
<reference evidence="11" key="1">
    <citation type="submission" date="2015-05" db="EMBL/GenBank/DDBJ databases">
        <title>Permanent draft genome of Rhodopirellula islandicus K833.</title>
        <authorList>
            <person name="Kizina J."/>
            <person name="Richter M."/>
            <person name="Glockner F.O."/>
            <person name="Harder J."/>
        </authorList>
    </citation>
    <scope>NUCLEOTIDE SEQUENCE [LARGE SCALE GENOMIC DNA]</scope>
    <source>
        <strain evidence="11">K833</strain>
    </source>
</reference>
<evidence type="ECO:0000313" key="12">
    <source>
        <dbReference type="Proteomes" id="UP000036367"/>
    </source>
</evidence>
<evidence type="ECO:0000256" key="7">
    <source>
        <dbReference type="PIRSR" id="PIRSR601952-1"/>
    </source>
</evidence>
<dbReference type="PATRIC" id="fig|595434.4.peg.734"/>
<dbReference type="PANTHER" id="PTHR11596">
    <property type="entry name" value="ALKALINE PHOSPHATASE"/>
    <property type="match status" value="1"/>
</dbReference>
<dbReference type="InterPro" id="IPR018299">
    <property type="entry name" value="Alkaline_phosphatase_AS"/>
</dbReference>
<dbReference type="EC" id="3.1.3.1" evidence="11"/>
<evidence type="ECO:0000256" key="9">
    <source>
        <dbReference type="SAM" id="MobiDB-lite"/>
    </source>
</evidence>
<organism evidence="11 12">
    <name type="scientific">Rhodopirellula islandica</name>
    <dbReference type="NCBI Taxonomy" id="595434"/>
    <lineage>
        <taxon>Bacteria</taxon>
        <taxon>Pseudomonadati</taxon>
        <taxon>Planctomycetota</taxon>
        <taxon>Planctomycetia</taxon>
        <taxon>Pirellulales</taxon>
        <taxon>Pirellulaceae</taxon>
        <taxon>Rhodopirellula</taxon>
    </lineage>
</organism>
<sequence>MISTRLLPVACLLLSSLAGLAVTPVVAEETVGKILEKAKSLVDVDDSRAPGTTASGEPIVDPMRDMQSNAIKKQSAPWGHWGSNPKKYSTWTNHSNRMVPLYTFGFTLNELRERGSLYSNPGRMREHFGRVDEKTLNPNANYHDQVDVHDLQMAAAKAGKRHVILMVFDGMDWPTTRAAALYHNQSNRYDTGRGTGLLFQDYRGVKTDFAFIVTTPFSSGTKYDVNSQTVTAPNSESTGGFSAEHGGAKPWHEQSRREYVIGQDRLVPHTVADSAATATSLMAGVKTYNGSINVLPDGSHAVPVAQKLQADGFKVGAVTSVPVSHATPAASYANNVIRQDYQDISRDLVGLPSSSHRNDPLPGLDLLIGGGWGEGTGEDKSQGDNFMEGNKYFHESDRDALKKAYAEGKPHSYVLVERTEGRPGADVLQEATEKAIAEDTRLMGYFGTKGGHLPFQTADGNFNPTFDVKGTERYTQADVVENPTLSDMTQSALQFLSAPKKGADERSKFWLLVEAGDVDWANHANNLDSSIGAVLSGDKAFATIVNWVEENEAWDDTAVFVTSDHGHFLVIENVDAISNAAQKAAAANR</sequence>
<dbReference type="OrthoDB" id="9794455at2"/>
<dbReference type="InterPro" id="IPR001952">
    <property type="entry name" value="Alkaline_phosphatase"/>
</dbReference>
<evidence type="ECO:0000256" key="1">
    <source>
        <dbReference type="ARBA" id="ARBA00005984"/>
    </source>
</evidence>
<dbReference type="Pfam" id="PF00245">
    <property type="entry name" value="Alk_phosphatase"/>
    <property type="match status" value="1"/>
</dbReference>
<feature type="binding site" evidence="8">
    <location>
        <position position="327"/>
    </location>
    <ligand>
        <name>Mg(2+)</name>
        <dbReference type="ChEBI" id="CHEBI:18420"/>
    </ligand>
</feature>
<feature type="binding site" evidence="8">
    <location>
        <position position="519"/>
    </location>
    <ligand>
        <name>Zn(2+)</name>
        <dbReference type="ChEBI" id="CHEBI:29105"/>
        <label>2</label>
    </ligand>
</feature>
<keyword evidence="2" id="KW-0597">Phosphoprotein</keyword>
<dbReference type="PROSITE" id="PS00123">
    <property type="entry name" value="ALKALINE_PHOSPHATASE"/>
    <property type="match status" value="1"/>
</dbReference>
<dbReference type="CDD" id="cd16012">
    <property type="entry name" value="ALP"/>
    <property type="match status" value="1"/>
</dbReference>
<dbReference type="RefSeq" id="WP_047813007.1">
    <property type="nucleotide sequence ID" value="NZ_LECT01000007.1"/>
</dbReference>